<organism evidence="1 2">
    <name type="scientific">Tegillarca granosa</name>
    <name type="common">Malaysian cockle</name>
    <name type="synonym">Anadara granosa</name>
    <dbReference type="NCBI Taxonomy" id="220873"/>
    <lineage>
        <taxon>Eukaryota</taxon>
        <taxon>Metazoa</taxon>
        <taxon>Spiralia</taxon>
        <taxon>Lophotrochozoa</taxon>
        <taxon>Mollusca</taxon>
        <taxon>Bivalvia</taxon>
        <taxon>Autobranchia</taxon>
        <taxon>Pteriomorphia</taxon>
        <taxon>Arcoida</taxon>
        <taxon>Arcoidea</taxon>
        <taxon>Arcidae</taxon>
        <taxon>Tegillarca</taxon>
    </lineage>
</organism>
<dbReference type="InterPro" id="IPR029069">
    <property type="entry name" value="HotDog_dom_sf"/>
</dbReference>
<keyword evidence="2" id="KW-1185">Reference proteome</keyword>
<dbReference type="SUPFAM" id="SSF54637">
    <property type="entry name" value="Thioesterase/thiol ester dehydrase-isomerase"/>
    <property type="match status" value="2"/>
</dbReference>
<dbReference type="CDD" id="cd00586">
    <property type="entry name" value="4HBT"/>
    <property type="match status" value="1"/>
</dbReference>
<dbReference type="Proteomes" id="UP001217089">
    <property type="component" value="Unassembled WGS sequence"/>
</dbReference>
<dbReference type="PANTHER" id="PTHR34487">
    <property type="entry name" value="ACYL-ACP THIOESTERASE"/>
    <property type="match status" value="1"/>
</dbReference>
<dbReference type="Pfam" id="PF13279">
    <property type="entry name" value="4HBT_2"/>
    <property type="match status" value="1"/>
</dbReference>
<dbReference type="EMBL" id="JARBDR010000246">
    <property type="protein sequence ID" value="KAJ8317163.1"/>
    <property type="molecule type" value="Genomic_DNA"/>
</dbReference>
<sequence length="283" mass="33071">MTHYEIHHVNSTSGEVTFKGVPYGDFDRTGHWSLWNVSRMYEGARMMLLTRNLFYYKELVNKKTAFYVIKQTMKLRPEVHRDVTLFSPSMLRFKLDLLNLGNTSLTLQTKLYINETETYIGTVLVTIVYVNRKSGRPLRIPDWVQDKWKEYKNKTPPINMKIPPCPENVFSTKMETRHSDTDVNGHLNQSNYLQICLDCATEAAISGFYKQYSEDMCWYPVLDADVVYKGECLPGDKLDVVTWQDDTDCNIIYFIVRNGSKSIFEARFLFDNRKSPSQKNSRM</sequence>
<comment type="caution">
    <text evidence="1">The sequence shown here is derived from an EMBL/GenBank/DDBJ whole genome shotgun (WGS) entry which is preliminary data.</text>
</comment>
<evidence type="ECO:0008006" key="3">
    <source>
        <dbReference type="Google" id="ProtNLM"/>
    </source>
</evidence>
<proteinExistence type="predicted"/>
<evidence type="ECO:0000313" key="2">
    <source>
        <dbReference type="Proteomes" id="UP001217089"/>
    </source>
</evidence>
<gene>
    <name evidence="1" type="ORF">KUTeg_005067</name>
</gene>
<dbReference type="Gene3D" id="3.10.129.10">
    <property type="entry name" value="Hotdog Thioesterase"/>
    <property type="match status" value="2"/>
</dbReference>
<reference evidence="1 2" key="1">
    <citation type="submission" date="2022-12" db="EMBL/GenBank/DDBJ databases">
        <title>Chromosome-level genome of Tegillarca granosa.</title>
        <authorList>
            <person name="Kim J."/>
        </authorList>
    </citation>
    <scope>NUCLEOTIDE SEQUENCE [LARGE SCALE GENOMIC DNA]</scope>
    <source>
        <strain evidence="1">Teg-2019</strain>
        <tissue evidence="1">Adductor muscle</tissue>
    </source>
</reference>
<protein>
    <recommendedName>
        <fullName evidence="3">Acyl-ACP thioesterase</fullName>
    </recommendedName>
</protein>
<name>A0ABQ9FIN4_TEGGR</name>
<evidence type="ECO:0000313" key="1">
    <source>
        <dbReference type="EMBL" id="KAJ8317163.1"/>
    </source>
</evidence>
<accession>A0ABQ9FIN4</accession>
<dbReference type="PANTHER" id="PTHR34487:SF1">
    <property type="entry name" value="ACYL-ACP THIOESTERASE"/>
    <property type="match status" value="1"/>
</dbReference>